<dbReference type="InterPro" id="IPR027417">
    <property type="entry name" value="P-loop_NTPase"/>
</dbReference>
<dbReference type="RefSeq" id="WP_123779040.1">
    <property type="nucleotide sequence ID" value="NZ_RKMG01000001.1"/>
</dbReference>
<dbReference type="SUPFAM" id="SSF52540">
    <property type="entry name" value="P-loop containing nucleoside triphosphate hydrolases"/>
    <property type="match status" value="1"/>
</dbReference>
<evidence type="ECO:0000256" key="12">
    <source>
        <dbReference type="ARBA" id="ARBA00048988"/>
    </source>
</evidence>
<comment type="catalytic activity">
    <reaction evidence="9">
        <text>Couples ATP hydrolysis with the unwinding of duplex DNA by translocating in the 3'-5' direction.</text>
        <dbReference type="EC" id="5.6.2.4"/>
    </reaction>
</comment>
<evidence type="ECO:0000256" key="14">
    <source>
        <dbReference type="SAM" id="Coils"/>
    </source>
</evidence>
<dbReference type="Pfam" id="PF13361">
    <property type="entry name" value="UvrD_C"/>
    <property type="match status" value="1"/>
</dbReference>
<evidence type="ECO:0000256" key="3">
    <source>
        <dbReference type="ARBA" id="ARBA00022741"/>
    </source>
</evidence>
<keyword evidence="14" id="KW-0175">Coiled coil</keyword>
<dbReference type="InterPro" id="IPR000212">
    <property type="entry name" value="DNA_helicase_UvrD/REP"/>
</dbReference>
<evidence type="ECO:0000256" key="2">
    <source>
        <dbReference type="ARBA" id="ARBA00014807"/>
    </source>
</evidence>
<evidence type="ECO:0000256" key="9">
    <source>
        <dbReference type="ARBA" id="ARBA00034617"/>
    </source>
</evidence>
<evidence type="ECO:0000313" key="18">
    <source>
        <dbReference type="EMBL" id="RPA65516.1"/>
    </source>
</evidence>
<dbReference type="GO" id="GO:0005524">
    <property type="term" value="F:ATP binding"/>
    <property type="evidence" value="ECO:0007669"/>
    <property type="project" value="UniProtKB-UniRule"/>
</dbReference>
<evidence type="ECO:0000256" key="6">
    <source>
        <dbReference type="ARBA" id="ARBA00022840"/>
    </source>
</evidence>
<dbReference type="GO" id="GO:0005829">
    <property type="term" value="C:cytosol"/>
    <property type="evidence" value="ECO:0007669"/>
    <property type="project" value="TreeGrafter"/>
</dbReference>
<keyword evidence="4 13" id="KW-0378">Hydrolase</keyword>
<evidence type="ECO:0000259" key="16">
    <source>
        <dbReference type="PROSITE" id="PS51198"/>
    </source>
</evidence>
<feature type="domain" description="UvrD-like helicase C-terminal" evidence="17">
    <location>
        <begin position="288"/>
        <end position="629"/>
    </location>
</feature>
<protein>
    <recommendedName>
        <fullName evidence="2">ATP-dependent DNA helicase PcrA</fullName>
        <ecNumber evidence="10">5.6.2.4</ecNumber>
    </recommendedName>
    <alternativeName>
        <fullName evidence="11">DNA 3'-5' helicase PcrA</fullName>
    </alternativeName>
</protein>
<comment type="catalytic activity">
    <reaction evidence="12">
        <text>ATP + H2O = ADP + phosphate + H(+)</text>
        <dbReference type="Rhea" id="RHEA:13065"/>
        <dbReference type="ChEBI" id="CHEBI:15377"/>
        <dbReference type="ChEBI" id="CHEBI:15378"/>
        <dbReference type="ChEBI" id="CHEBI:30616"/>
        <dbReference type="ChEBI" id="CHEBI:43474"/>
        <dbReference type="ChEBI" id="CHEBI:456216"/>
        <dbReference type="EC" id="5.6.2.4"/>
    </reaction>
</comment>
<dbReference type="EC" id="5.6.2.4" evidence="10"/>
<feature type="domain" description="UvrD-like helicase ATP-binding" evidence="16">
    <location>
        <begin position="8"/>
        <end position="287"/>
    </location>
</feature>
<evidence type="ECO:0000256" key="8">
    <source>
        <dbReference type="ARBA" id="ARBA00023235"/>
    </source>
</evidence>
<feature type="binding site" evidence="13">
    <location>
        <begin position="29"/>
        <end position="36"/>
    </location>
    <ligand>
        <name>ATP</name>
        <dbReference type="ChEBI" id="CHEBI:30616"/>
    </ligand>
</feature>
<feature type="compositionally biased region" description="Low complexity" evidence="15">
    <location>
        <begin position="720"/>
        <end position="730"/>
    </location>
</feature>
<evidence type="ECO:0000256" key="1">
    <source>
        <dbReference type="ARBA" id="ARBA00009922"/>
    </source>
</evidence>
<gene>
    <name evidence="18" type="ORF">EF384_00485</name>
</gene>
<dbReference type="FunFam" id="1.10.486.10:FF:000003">
    <property type="entry name" value="ATP-dependent DNA helicase"/>
    <property type="match status" value="1"/>
</dbReference>
<dbReference type="PROSITE" id="PS51198">
    <property type="entry name" value="UVRD_HELICASE_ATP_BIND"/>
    <property type="match status" value="1"/>
</dbReference>
<evidence type="ECO:0000256" key="15">
    <source>
        <dbReference type="SAM" id="MobiDB-lite"/>
    </source>
</evidence>
<dbReference type="Gene3D" id="1.10.486.10">
    <property type="entry name" value="PCRA, domain 4"/>
    <property type="match status" value="2"/>
</dbReference>
<evidence type="ECO:0000256" key="5">
    <source>
        <dbReference type="ARBA" id="ARBA00022806"/>
    </source>
</evidence>
<dbReference type="OrthoDB" id="9810135at2"/>
<dbReference type="Proteomes" id="UP000273977">
    <property type="component" value="Unassembled WGS sequence"/>
</dbReference>
<feature type="coiled-coil region" evidence="14">
    <location>
        <begin position="523"/>
        <end position="550"/>
    </location>
</feature>
<dbReference type="InterPro" id="IPR013986">
    <property type="entry name" value="DExx_box_DNA_helicase_dom_sf"/>
</dbReference>
<dbReference type="GO" id="GO:0000725">
    <property type="term" value="P:recombinational repair"/>
    <property type="evidence" value="ECO:0007669"/>
    <property type="project" value="TreeGrafter"/>
</dbReference>
<evidence type="ECO:0000256" key="13">
    <source>
        <dbReference type="PROSITE-ProRule" id="PRU00560"/>
    </source>
</evidence>
<dbReference type="CDD" id="cd17932">
    <property type="entry name" value="DEXQc_UvrD"/>
    <property type="match status" value="1"/>
</dbReference>
<dbReference type="Gene3D" id="3.40.50.300">
    <property type="entry name" value="P-loop containing nucleotide triphosphate hydrolases"/>
    <property type="match status" value="3"/>
</dbReference>
<dbReference type="GO" id="GO:0043138">
    <property type="term" value="F:3'-5' DNA helicase activity"/>
    <property type="evidence" value="ECO:0007669"/>
    <property type="project" value="UniProtKB-EC"/>
</dbReference>
<name>A0A3N4GXR3_9LACT</name>
<dbReference type="EMBL" id="RKMG01000001">
    <property type="protein sequence ID" value="RPA65516.1"/>
    <property type="molecule type" value="Genomic_DNA"/>
</dbReference>
<feature type="region of interest" description="Disordered" evidence="15">
    <location>
        <begin position="709"/>
        <end position="730"/>
    </location>
</feature>
<keyword evidence="3 13" id="KW-0547">Nucleotide-binding</keyword>
<dbReference type="Pfam" id="PF00580">
    <property type="entry name" value="UvrD-helicase"/>
    <property type="match status" value="1"/>
</dbReference>
<dbReference type="InterPro" id="IPR014016">
    <property type="entry name" value="UvrD-like_ATP-bd"/>
</dbReference>
<dbReference type="AlphaFoldDB" id="A0A3N4GXR3"/>
<evidence type="ECO:0000259" key="17">
    <source>
        <dbReference type="PROSITE" id="PS51217"/>
    </source>
</evidence>
<dbReference type="PROSITE" id="PS51217">
    <property type="entry name" value="UVRD_HELICASE_CTER"/>
    <property type="match status" value="1"/>
</dbReference>
<evidence type="ECO:0000256" key="7">
    <source>
        <dbReference type="ARBA" id="ARBA00023125"/>
    </source>
</evidence>
<keyword evidence="5 13" id="KW-0347">Helicase</keyword>
<dbReference type="Pfam" id="PF21196">
    <property type="entry name" value="PcrA_UvrD_tudor"/>
    <property type="match status" value="1"/>
</dbReference>
<reference evidence="18 19" key="1">
    <citation type="submission" date="2018-11" db="EMBL/GenBank/DDBJ databases">
        <title>Aerococcus sp. SJQ22, whole genome shotgun sequence.</title>
        <authorList>
            <person name="Sun L."/>
            <person name="Gao X."/>
            <person name="Chen W."/>
            <person name="Huang K."/>
        </authorList>
    </citation>
    <scope>NUCLEOTIDE SEQUENCE [LARGE SCALE GENOMIC DNA]</scope>
    <source>
        <strain evidence="18 19">SJQ22</strain>
    </source>
</reference>
<dbReference type="GO" id="GO:0016887">
    <property type="term" value="F:ATP hydrolysis activity"/>
    <property type="evidence" value="ECO:0007669"/>
    <property type="project" value="RHEA"/>
</dbReference>
<comment type="similarity">
    <text evidence="1">Belongs to the helicase family. UvrD subfamily.</text>
</comment>
<dbReference type="GO" id="GO:0003677">
    <property type="term" value="F:DNA binding"/>
    <property type="evidence" value="ECO:0007669"/>
    <property type="project" value="UniProtKB-KW"/>
</dbReference>
<evidence type="ECO:0000256" key="11">
    <source>
        <dbReference type="ARBA" id="ARBA00034900"/>
    </source>
</evidence>
<evidence type="ECO:0000256" key="4">
    <source>
        <dbReference type="ARBA" id="ARBA00022801"/>
    </source>
</evidence>
<keyword evidence="7" id="KW-0238">DNA-binding</keyword>
<dbReference type="InterPro" id="IPR014017">
    <property type="entry name" value="DNA_helicase_UvrD-like_C"/>
</dbReference>
<proteinExistence type="inferred from homology"/>
<sequence>MALNQFTKGLNDKQREAVEHTEGPLLIMAGAGSGKTRVLTHRMAYILSEKDVNPWNILAITFTNKAAKEMKERVSALVGPDANDMWVSTFHSMCVRILRREAEAIGFTRSFTIADPSEQQTLVKRIIKELNLDKDKFSHKMILGKISDAKNNLMLPDDYRENYSGYIEDIIADVYERYQKGLQAAQSFDFDDLIMYTVKLFDQQPEILKYYQQKFHYIHVDEYQDTNEAQYKLVKHLGAYFKNVCVVGDADQSIYGWRGANMENILNFEHDYPNSTTILLEQNYRSTKNILQAANNVINQNNNRKDKTLWTDNDKGDLISYYRAQNERDESNYVISKIKDHLKNDGYHYGDFAILYRTNAQSRVMEENLVKANMPYRIVGGLKFYDRKEIKDVLAYLKLLANPADNLSFTRIINVPKRGIGPGTLEKLTRFASQQGISLLQAASLVDYSPITGKGATSLKEFAQTMTDLQAERAFLPIQELVEEVLKKTNYLKDLESQKTLEADARIDNIHEFISVTQEFDKRWEADRNLREQEATIAAQEEENRDFDLTPTNLATGDQTATPLNADGTFNLFDTNEILAELDNVMDQPIEEDALMGFITDLALVSDLDNQDVNQQGELTLMTLHAAKGLEFPVVFIIGMEEGMFPLARAAKDEDELEEERRLAYVGITRAEQKLYITNSLSRLLYGQYQSNPASRFIAEIDPEVLDDSENERSVFQPTSSYDSPFGASSGSSSYASTTSFGGASANRRSANTYERANVRSFYDRKQEEKRSVFDPVNKKPDGEVVEGPVTWAIGDKAVHKKWGVGTVVKVSGSGNDQELDIAFPNQGIKRLLSAFAPIQKQA</sequence>
<keyword evidence="19" id="KW-1185">Reference proteome</keyword>
<dbReference type="FunFam" id="1.10.10.160:FF:000001">
    <property type="entry name" value="ATP-dependent DNA helicase"/>
    <property type="match status" value="1"/>
</dbReference>
<accession>A0A3N4GXR3</accession>
<dbReference type="GO" id="GO:0009314">
    <property type="term" value="P:response to radiation"/>
    <property type="evidence" value="ECO:0007669"/>
    <property type="project" value="UniProtKB-ARBA"/>
</dbReference>
<evidence type="ECO:0000313" key="19">
    <source>
        <dbReference type="Proteomes" id="UP000273977"/>
    </source>
</evidence>
<keyword evidence="8" id="KW-0413">Isomerase</keyword>
<dbReference type="PANTHER" id="PTHR11070:SF2">
    <property type="entry name" value="ATP-DEPENDENT DNA HELICASE SRS2"/>
    <property type="match status" value="1"/>
</dbReference>
<dbReference type="PANTHER" id="PTHR11070">
    <property type="entry name" value="UVRD / RECB / PCRA DNA HELICASE FAMILY MEMBER"/>
    <property type="match status" value="1"/>
</dbReference>
<keyword evidence="6 13" id="KW-0067">ATP-binding</keyword>
<dbReference type="Gene3D" id="1.10.10.160">
    <property type="match status" value="1"/>
</dbReference>
<comment type="caution">
    <text evidence="18">The sequence shown here is derived from an EMBL/GenBank/DDBJ whole genome shotgun (WGS) entry which is preliminary data.</text>
</comment>
<evidence type="ECO:0000256" key="10">
    <source>
        <dbReference type="ARBA" id="ARBA00034808"/>
    </source>
</evidence>
<dbReference type="GO" id="GO:0033202">
    <property type="term" value="C:DNA helicase complex"/>
    <property type="evidence" value="ECO:0007669"/>
    <property type="project" value="TreeGrafter"/>
</dbReference>
<organism evidence="18 19">
    <name type="scientific">Aerococcus agrisoli</name>
    <dbReference type="NCBI Taxonomy" id="2487350"/>
    <lineage>
        <taxon>Bacteria</taxon>
        <taxon>Bacillati</taxon>
        <taxon>Bacillota</taxon>
        <taxon>Bacilli</taxon>
        <taxon>Lactobacillales</taxon>
        <taxon>Aerococcaceae</taxon>
        <taxon>Aerococcus</taxon>
    </lineage>
</organism>